<comment type="caution">
    <text evidence="1">The sequence shown here is derived from an EMBL/GenBank/DDBJ whole genome shotgun (WGS) entry which is preliminary data.</text>
</comment>
<dbReference type="PANTHER" id="PTHR46579:SF1">
    <property type="entry name" value="F5_8 TYPE C DOMAIN-CONTAINING PROTEIN"/>
    <property type="match status" value="1"/>
</dbReference>
<gene>
    <name evidence="1" type="ORF">TSAR_010800</name>
</gene>
<dbReference type="PANTHER" id="PTHR46579">
    <property type="entry name" value="F5/8 TYPE C DOMAIN-CONTAINING PROTEIN-RELATED"/>
    <property type="match status" value="1"/>
</dbReference>
<accession>A0A232EUA6</accession>
<sequence>MNVYLKPFTYELKKLSRKVDSIARPQVQNKTQHNGRCGCSYCDHEGETVSVVGNLRSHEEYMKDAKLAIESDEIIRGIKGPSIVSKIPNFDMIHGFPPDYMHSCLLGVVKLFGTEWFDSKNSDKEWYMGLKINEFNNKFLAIKPPTEITRVPRSVTESKIKASEWKRIHEIQCTYSFTSSNVCQEVWRSLGLRCIEYGRHLRVFGIPNKFKLPLNTRLIIEQLLQQEIENDSDIYERFIYNNSLFHTTKYLRLKKRNNSTILTYDNQLILITDLVAVRELQTNHEKYVLLGTKLMPLNEEICRNDNISTNLFSIIVKKTNEVVSINVSSIMKKCIMVALENDKWYVVPLVNNLETD</sequence>
<name>A0A232EUA6_9HYME</name>
<keyword evidence="2" id="KW-1185">Reference proteome</keyword>
<dbReference type="AlphaFoldDB" id="A0A232EUA6"/>
<organism evidence="1 2">
    <name type="scientific">Trichomalopsis sarcophagae</name>
    <dbReference type="NCBI Taxonomy" id="543379"/>
    <lineage>
        <taxon>Eukaryota</taxon>
        <taxon>Metazoa</taxon>
        <taxon>Ecdysozoa</taxon>
        <taxon>Arthropoda</taxon>
        <taxon>Hexapoda</taxon>
        <taxon>Insecta</taxon>
        <taxon>Pterygota</taxon>
        <taxon>Neoptera</taxon>
        <taxon>Endopterygota</taxon>
        <taxon>Hymenoptera</taxon>
        <taxon>Apocrita</taxon>
        <taxon>Proctotrupomorpha</taxon>
        <taxon>Chalcidoidea</taxon>
        <taxon>Pteromalidae</taxon>
        <taxon>Pteromalinae</taxon>
        <taxon>Trichomalopsis</taxon>
    </lineage>
</organism>
<protein>
    <submittedName>
        <fullName evidence="1">Uncharacterized protein</fullName>
    </submittedName>
</protein>
<dbReference type="Proteomes" id="UP000215335">
    <property type="component" value="Unassembled WGS sequence"/>
</dbReference>
<evidence type="ECO:0000313" key="1">
    <source>
        <dbReference type="EMBL" id="OXU21886.1"/>
    </source>
</evidence>
<reference evidence="1 2" key="1">
    <citation type="journal article" date="2017" name="Curr. Biol.">
        <title>The Evolution of Venom by Co-option of Single-Copy Genes.</title>
        <authorList>
            <person name="Martinson E.O."/>
            <person name="Mrinalini"/>
            <person name="Kelkar Y.D."/>
            <person name="Chang C.H."/>
            <person name="Werren J.H."/>
        </authorList>
    </citation>
    <scope>NUCLEOTIDE SEQUENCE [LARGE SCALE GENOMIC DNA]</scope>
    <source>
        <strain evidence="1 2">Alberta</strain>
        <tissue evidence="1">Whole body</tissue>
    </source>
</reference>
<dbReference type="STRING" id="543379.A0A232EUA6"/>
<dbReference type="EMBL" id="NNAY01002167">
    <property type="protein sequence ID" value="OXU21886.1"/>
    <property type="molecule type" value="Genomic_DNA"/>
</dbReference>
<evidence type="ECO:0000313" key="2">
    <source>
        <dbReference type="Proteomes" id="UP000215335"/>
    </source>
</evidence>
<proteinExistence type="predicted"/>